<accession>A0A2V3V834</accession>
<name>A0A2V3V834_9SPHN</name>
<dbReference type="AlphaFoldDB" id="A0A2V3V834"/>
<evidence type="ECO:0000256" key="1">
    <source>
        <dbReference type="SAM" id="Phobius"/>
    </source>
</evidence>
<reference evidence="4 5" key="1">
    <citation type="submission" date="2018-05" db="EMBL/GenBank/DDBJ databases">
        <title>Genomic Encyclopedia of Type Strains, Phase IV (KMG-IV): sequencing the most valuable type-strain genomes for metagenomic binning, comparative biology and taxonomic classification.</title>
        <authorList>
            <person name="Goeker M."/>
        </authorList>
    </citation>
    <scope>NUCLEOTIDE SEQUENCE [LARGE SCALE GENOMIC DNA]</scope>
    <source>
        <strain evidence="4 5">DSM 3183</strain>
    </source>
</reference>
<evidence type="ECO:0000259" key="2">
    <source>
        <dbReference type="Pfam" id="PF07290"/>
    </source>
</evidence>
<dbReference type="InterPro" id="IPR048376">
    <property type="entry name" value="YqiJ_N"/>
</dbReference>
<feature type="transmembrane region" description="Helical" evidence="1">
    <location>
        <begin position="59"/>
        <end position="77"/>
    </location>
</feature>
<sequence>MLDFLLASQNTPFAAAIVLMLLIGGAQVAGLGDFDADHDLGDAASDGLLSLLGLGRLPLLLWVALFLMIFGIIGYAGQQFWQALTGSLASAWLAGPVAAAVSLPFTGAGARVLAQIMPQDETTAVAVDSLVGRFATIQTGTARPGSPARARVTDVHGHPHYVMAEPDNADQVLHEGEDILLVRREGEVFRAISKGGHFLPGL</sequence>
<dbReference type="OrthoDB" id="7207054at2"/>
<feature type="domain" description="Inner membrane protein YqiJ OB-fold" evidence="2">
    <location>
        <begin position="129"/>
        <end position="192"/>
    </location>
</feature>
<keyword evidence="1" id="KW-0472">Membrane</keyword>
<evidence type="ECO:0000313" key="4">
    <source>
        <dbReference type="EMBL" id="PXW72899.1"/>
    </source>
</evidence>
<dbReference type="Proteomes" id="UP000248014">
    <property type="component" value="Unassembled WGS sequence"/>
</dbReference>
<keyword evidence="1" id="KW-0812">Transmembrane</keyword>
<dbReference type="InterPro" id="IPR010840">
    <property type="entry name" value="YqiJ_OB"/>
</dbReference>
<comment type="caution">
    <text evidence="4">The sequence shown here is derived from an EMBL/GenBank/DDBJ whole genome shotgun (WGS) entry which is preliminary data.</text>
</comment>
<gene>
    <name evidence="4" type="ORF">C7451_11120</name>
</gene>
<dbReference type="RefSeq" id="WP_110299598.1">
    <property type="nucleotide sequence ID" value="NZ_QJJM01000011.1"/>
</dbReference>
<feature type="transmembrane region" description="Helical" evidence="1">
    <location>
        <begin position="12"/>
        <end position="32"/>
    </location>
</feature>
<dbReference type="Pfam" id="PF21001">
    <property type="entry name" value="YqiJ_N"/>
    <property type="match status" value="1"/>
</dbReference>
<feature type="domain" description="Inner membrane protein YqiJ N-terminal" evidence="3">
    <location>
        <begin position="10"/>
        <end position="106"/>
    </location>
</feature>
<protein>
    <submittedName>
        <fullName evidence="4">Uncharacterized protein DUF1449</fullName>
    </submittedName>
</protein>
<dbReference type="EMBL" id="QJJM01000011">
    <property type="protein sequence ID" value="PXW72899.1"/>
    <property type="molecule type" value="Genomic_DNA"/>
</dbReference>
<evidence type="ECO:0000259" key="3">
    <source>
        <dbReference type="Pfam" id="PF21001"/>
    </source>
</evidence>
<proteinExistence type="predicted"/>
<dbReference type="Pfam" id="PF07290">
    <property type="entry name" value="YqiJ_OB"/>
    <property type="match status" value="1"/>
</dbReference>
<keyword evidence="5" id="KW-1185">Reference proteome</keyword>
<keyword evidence="1" id="KW-1133">Transmembrane helix</keyword>
<evidence type="ECO:0000313" key="5">
    <source>
        <dbReference type="Proteomes" id="UP000248014"/>
    </source>
</evidence>
<organism evidence="4 5">
    <name type="scientific">Blastomonas natatoria</name>
    <dbReference type="NCBI Taxonomy" id="34015"/>
    <lineage>
        <taxon>Bacteria</taxon>
        <taxon>Pseudomonadati</taxon>
        <taxon>Pseudomonadota</taxon>
        <taxon>Alphaproteobacteria</taxon>
        <taxon>Sphingomonadales</taxon>
        <taxon>Sphingomonadaceae</taxon>
        <taxon>Blastomonas</taxon>
    </lineage>
</organism>